<name>A0A0E9SIS4_ANGAN</name>
<reference evidence="1" key="2">
    <citation type="journal article" date="2015" name="Fish Shellfish Immunol.">
        <title>Early steps in the European eel (Anguilla anguilla)-Vibrio vulnificus interaction in the gills: Role of the RtxA13 toxin.</title>
        <authorList>
            <person name="Callol A."/>
            <person name="Pajuelo D."/>
            <person name="Ebbesson L."/>
            <person name="Teles M."/>
            <person name="MacKenzie S."/>
            <person name="Amaro C."/>
        </authorList>
    </citation>
    <scope>NUCLEOTIDE SEQUENCE</scope>
</reference>
<reference evidence="1" key="1">
    <citation type="submission" date="2014-11" db="EMBL/GenBank/DDBJ databases">
        <authorList>
            <person name="Amaro Gonzalez C."/>
        </authorList>
    </citation>
    <scope>NUCLEOTIDE SEQUENCE</scope>
</reference>
<dbReference type="EMBL" id="GBXM01068184">
    <property type="protein sequence ID" value="JAH40393.1"/>
    <property type="molecule type" value="Transcribed_RNA"/>
</dbReference>
<sequence length="25" mass="2876">MKLFSVGESVYEGSSNNDRNFILRL</sequence>
<accession>A0A0E9SIS4</accession>
<proteinExistence type="predicted"/>
<protein>
    <submittedName>
        <fullName evidence="1">Uncharacterized protein</fullName>
    </submittedName>
</protein>
<evidence type="ECO:0000313" key="1">
    <source>
        <dbReference type="EMBL" id="JAH40393.1"/>
    </source>
</evidence>
<dbReference type="AlphaFoldDB" id="A0A0E9SIS4"/>
<organism evidence="1">
    <name type="scientific">Anguilla anguilla</name>
    <name type="common">European freshwater eel</name>
    <name type="synonym">Muraena anguilla</name>
    <dbReference type="NCBI Taxonomy" id="7936"/>
    <lineage>
        <taxon>Eukaryota</taxon>
        <taxon>Metazoa</taxon>
        <taxon>Chordata</taxon>
        <taxon>Craniata</taxon>
        <taxon>Vertebrata</taxon>
        <taxon>Euteleostomi</taxon>
        <taxon>Actinopterygii</taxon>
        <taxon>Neopterygii</taxon>
        <taxon>Teleostei</taxon>
        <taxon>Anguilliformes</taxon>
        <taxon>Anguillidae</taxon>
        <taxon>Anguilla</taxon>
    </lineage>
</organism>